<evidence type="ECO:0000256" key="2">
    <source>
        <dbReference type="ARBA" id="ARBA00012438"/>
    </source>
</evidence>
<dbReference type="AlphaFoldDB" id="N6W907"/>
<evidence type="ECO:0000256" key="3">
    <source>
        <dbReference type="ARBA" id="ARBA00022679"/>
    </source>
</evidence>
<organism evidence="7 8">
    <name type="scientific">Schaalia cardiffensis F0333</name>
    <dbReference type="NCBI Taxonomy" id="888050"/>
    <lineage>
        <taxon>Bacteria</taxon>
        <taxon>Bacillati</taxon>
        <taxon>Actinomycetota</taxon>
        <taxon>Actinomycetes</taxon>
        <taxon>Actinomycetales</taxon>
        <taxon>Actinomycetaceae</taxon>
        <taxon>Schaalia</taxon>
    </lineage>
</organism>
<feature type="transmembrane region" description="Helical" evidence="6">
    <location>
        <begin position="74"/>
        <end position="97"/>
    </location>
</feature>
<dbReference type="eggNOG" id="COG4585">
    <property type="taxonomic scope" value="Bacteria"/>
</dbReference>
<evidence type="ECO:0000313" key="8">
    <source>
        <dbReference type="Proteomes" id="UP000013015"/>
    </source>
</evidence>
<evidence type="ECO:0000313" key="7">
    <source>
        <dbReference type="EMBL" id="ENO19050.1"/>
    </source>
</evidence>
<keyword evidence="3 7" id="KW-0808">Transferase</keyword>
<evidence type="ECO:0000256" key="6">
    <source>
        <dbReference type="SAM" id="Phobius"/>
    </source>
</evidence>
<dbReference type="GO" id="GO:0004673">
    <property type="term" value="F:protein histidine kinase activity"/>
    <property type="evidence" value="ECO:0007669"/>
    <property type="project" value="UniProtKB-EC"/>
</dbReference>
<accession>N6W907</accession>
<evidence type="ECO:0000256" key="1">
    <source>
        <dbReference type="ARBA" id="ARBA00000085"/>
    </source>
</evidence>
<proteinExistence type="predicted"/>
<comment type="catalytic activity">
    <reaction evidence="1">
        <text>ATP + protein L-histidine = ADP + protein N-phospho-L-histidine.</text>
        <dbReference type="EC" id="2.7.13.3"/>
    </reaction>
</comment>
<keyword evidence="6" id="KW-0472">Membrane</keyword>
<dbReference type="EMBL" id="AQHZ01000003">
    <property type="protein sequence ID" value="ENO19050.1"/>
    <property type="molecule type" value="Genomic_DNA"/>
</dbReference>
<name>N6W907_9ACTO</name>
<keyword evidence="8" id="KW-1185">Reference proteome</keyword>
<dbReference type="Gene3D" id="3.30.565.10">
    <property type="entry name" value="Histidine kinase-like ATPase, C-terminal domain"/>
    <property type="match status" value="1"/>
</dbReference>
<dbReference type="Proteomes" id="UP000013015">
    <property type="component" value="Unassembled WGS sequence"/>
</dbReference>
<keyword evidence="5" id="KW-0902">Two-component regulatory system</keyword>
<keyword evidence="4 7" id="KW-0418">Kinase</keyword>
<dbReference type="EC" id="2.7.13.3" evidence="2"/>
<dbReference type="InterPro" id="IPR036890">
    <property type="entry name" value="HATPase_C_sf"/>
</dbReference>
<evidence type="ECO:0000256" key="4">
    <source>
        <dbReference type="ARBA" id="ARBA00022777"/>
    </source>
</evidence>
<comment type="caution">
    <text evidence="7">The sequence shown here is derived from an EMBL/GenBank/DDBJ whole genome shotgun (WGS) entry which is preliminary data.</text>
</comment>
<dbReference type="SUPFAM" id="SSF55874">
    <property type="entry name" value="ATPase domain of HSP90 chaperone/DNA topoisomerase II/histidine kinase"/>
    <property type="match status" value="1"/>
</dbReference>
<dbReference type="PATRIC" id="fig|888050.3.peg.189"/>
<keyword evidence="6" id="KW-0812">Transmembrane</keyword>
<dbReference type="InterPro" id="IPR050482">
    <property type="entry name" value="Sensor_HK_TwoCompSys"/>
</dbReference>
<evidence type="ECO:0000256" key="5">
    <source>
        <dbReference type="ARBA" id="ARBA00023012"/>
    </source>
</evidence>
<dbReference type="STRING" id="888050.HMPREF9004_0194"/>
<dbReference type="HOGENOM" id="CLU_856936_0_0_11"/>
<keyword evidence="6" id="KW-1133">Transmembrane helix</keyword>
<gene>
    <name evidence="7" type="ORF">HMPREF9004_0194</name>
</gene>
<dbReference type="PANTHER" id="PTHR24421">
    <property type="entry name" value="NITRATE/NITRITE SENSOR PROTEIN NARX-RELATED"/>
    <property type="match status" value="1"/>
</dbReference>
<feature type="transmembrane region" description="Helical" evidence="6">
    <location>
        <begin position="51"/>
        <end position="68"/>
    </location>
</feature>
<dbReference type="GO" id="GO:0000160">
    <property type="term" value="P:phosphorelay signal transduction system"/>
    <property type="evidence" value="ECO:0007669"/>
    <property type="project" value="UniProtKB-KW"/>
</dbReference>
<dbReference type="PANTHER" id="PTHR24421:SF10">
    <property type="entry name" value="NITRATE_NITRITE SENSOR PROTEIN NARQ"/>
    <property type="match status" value="1"/>
</dbReference>
<sequence>MAAAAWFSTLGSVTVIAVSCLAIISPASLLDALMTTFLVVLATAELISQNRWVLVVISGVAVSGAYYLEPVDRSGALLVWLLLLQMVIAVSIGLLMLTSSKQIELLKQQVEYLAHRTNTELAVTLHDTVITDLTKALVMVRSLQVPNRDQPLYALADIEQSIARAITQLRRTVTMLQPRNDPMNESVSHALDDAAQMLRMGRRRLHSALPDEHELSMLLGATRLRFLVVFLKEALMNCVKYAPVNSIVNVSADVSERGVEVTVVSDLSKEELDLQLELSSGLGIMSLQSRAQTLGGDVYFGTVPGRWIISLVMPIDAVRIGGVE</sequence>
<reference evidence="7 8" key="1">
    <citation type="submission" date="2013-03" db="EMBL/GenBank/DDBJ databases">
        <title>Reference genome for the Human Microbiome Project.</title>
        <authorList>
            <person name="Aqrawi P."/>
            <person name="Ayvaz T."/>
            <person name="Bess C."/>
            <person name="Blankenburg K."/>
            <person name="Coyle M."/>
            <person name="Deng J."/>
            <person name="Forbes L."/>
            <person name="Fowler G."/>
            <person name="Francisco L."/>
            <person name="Fu Q."/>
            <person name="Gibbs R."/>
            <person name="Gross S."/>
            <person name="Gubbala S."/>
            <person name="Hale W."/>
            <person name="Hemphill L."/>
            <person name="Highlander S."/>
            <person name="Hirani K."/>
            <person name="Jackson L."/>
            <person name="Jakkamsetti A."/>
            <person name="Javaid M."/>
            <person name="Jayaseelan J.C."/>
            <person name="Jiang H."/>
            <person name="Joshi V."/>
            <person name="Korchina V."/>
            <person name="Kovar C."/>
            <person name="Lara F."/>
            <person name="Lee S."/>
            <person name="Liu Y."/>
            <person name="Mata R."/>
            <person name="Mathew T."/>
            <person name="Munidasa M."/>
            <person name="Muzny D."/>
            <person name="Nazareth L."/>
            <person name="Ngo R."/>
            <person name="Nguyen L."/>
            <person name="Nguyen N."/>
            <person name="Okwuonu G."/>
            <person name="Ongeri F."/>
            <person name="Palculict T."/>
            <person name="Patil S."/>
            <person name="Petrosino J."/>
            <person name="Pham C."/>
            <person name="Pham P."/>
            <person name="Pu L.-L."/>
            <person name="Qin X."/>
            <person name="Qu J."/>
            <person name="Reid J."/>
            <person name="Ross M."/>
            <person name="Ruth R."/>
            <person name="Saada N."/>
            <person name="San Lucas F."/>
            <person name="Santibanez J."/>
            <person name="Shang Y."/>
            <person name="Simmons D."/>
            <person name="Song X.-Z."/>
            <person name="Tang L.-Y."/>
            <person name="Thornton R."/>
            <person name="Warren J."/>
            <person name="Weissenberger G."/>
            <person name="Wilczek-Boney K."/>
            <person name="Worley K."/>
            <person name="Youmans B."/>
            <person name="Zhang J."/>
            <person name="Zhang L."/>
            <person name="Zhao Z."/>
            <person name="Zhou C."/>
            <person name="Zhu D."/>
            <person name="Zhu Y."/>
        </authorList>
    </citation>
    <scope>NUCLEOTIDE SEQUENCE [LARGE SCALE GENOMIC DNA]</scope>
    <source>
        <strain evidence="7 8">F0333</strain>
    </source>
</reference>
<protein>
    <recommendedName>
        <fullName evidence="2">histidine kinase</fullName>
        <ecNumber evidence="2">2.7.13.3</ecNumber>
    </recommendedName>
</protein>